<comment type="caution">
    <text evidence="1">The sequence shown here is derived from an EMBL/GenBank/DDBJ whole genome shotgun (WGS) entry which is preliminary data.</text>
</comment>
<dbReference type="Proteomes" id="UP001597540">
    <property type="component" value="Unassembled WGS sequence"/>
</dbReference>
<reference evidence="2" key="1">
    <citation type="journal article" date="2019" name="Int. J. Syst. Evol. Microbiol.">
        <title>The Global Catalogue of Microorganisms (GCM) 10K type strain sequencing project: providing services to taxonomists for standard genome sequencing and annotation.</title>
        <authorList>
            <consortium name="The Broad Institute Genomics Platform"/>
            <consortium name="The Broad Institute Genome Sequencing Center for Infectious Disease"/>
            <person name="Wu L."/>
            <person name="Ma J."/>
        </authorList>
    </citation>
    <scope>NUCLEOTIDE SEQUENCE [LARGE SCALE GENOMIC DNA]</scope>
    <source>
        <strain evidence="2">KCTC 33849</strain>
    </source>
</reference>
<dbReference type="EMBL" id="JBHUMJ010000008">
    <property type="protein sequence ID" value="MFD2702765.1"/>
    <property type="molecule type" value="Genomic_DNA"/>
</dbReference>
<dbReference type="RefSeq" id="WP_379264140.1">
    <property type="nucleotide sequence ID" value="NZ_JBHUMJ010000008.1"/>
</dbReference>
<keyword evidence="2" id="KW-1185">Reference proteome</keyword>
<name>A0ABW5STK6_9BACL</name>
<organism evidence="1 2">
    <name type="scientific">Paenibacillus shunpengii</name>
    <dbReference type="NCBI Taxonomy" id="2054424"/>
    <lineage>
        <taxon>Bacteria</taxon>
        <taxon>Bacillati</taxon>
        <taxon>Bacillota</taxon>
        <taxon>Bacilli</taxon>
        <taxon>Bacillales</taxon>
        <taxon>Paenibacillaceae</taxon>
        <taxon>Paenibacillus</taxon>
    </lineage>
</organism>
<evidence type="ECO:0000313" key="2">
    <source>
        <dbReference type="Proteomes" id="UP001597540"/>
    </source>
</evidence>
<accession>A0ABW5STK6</accession>
<gene>
    <name evidence="1" type="ORF">ACFSVM_20200</name>
</gene>
<evidence type="ECO:0000313" key="1">
    <source>
        <dbReference type="EMBL" id="MFD2702765.1"/>
    </source>
</evidence>
<dbReference type="Pfam" id="PF13814">
    <property type="entry name" value="Replic_Relax"/>
    <property type="match status" value="1"/>
</dbReference>
<dbReference type="InterPro" id="IPR025855">
    <property type="entry name" value="Replic_Relax"/>
</dbReference>
<proteinExistence type="predicted"/>
<sequence length="201" mass="23390">MNRTLIKQTRWTAILSSFDTYGYLTTSQVQGLHNLGGRRNTTRILNDMSEFLSSFRDGESVYYLNARGRKEIGSEKPQLRRTQHVGHTIMRNDVIIALQPEIWRPEYTIKWDNNAIQADALLRTKSAYTFLEVDRTQSMAQNQRKLDMYRALKDTGRWQAKNGPFPLLLFITVSVYRAERLREILSKSGMDAQVLTIEDLR</sequence>
<protein>
    <submittedName>
        <fullName evidence="1">Replication-relaxation family protein</fullName>
    </submittedName>
</protein>